<dbReference type="RefSeq" id="WP_003611365.1">
    <property type="nucleotide sequence ID" value="NZ_ADVE02000001.1"/>
</dbReference>
<keyword evidence="4" id="KW-0239">DNA-directed DNA polymerase</keyword>
<dbReference type="GO" id="GO:0006261">
    <property type="term" value="P:DNA-templated DNA replication"/>
    <property type="evidence" value="ECO:0007669"/>
    <property type="project" value="TreeGrafter"/>
</dbReference>
<dbReference type="KEGG" id="mtw:CQW49_06520"/>
<dbReference type="Gene3D" id="3.40.50.300">
    <property type="entry name" value="P-loop containing nucleotide triphosphate hydrolases"/>
    <property type="match status" value="1"/>
</dbReference>
<dbReference type="PANTHER" id="PTHR34388">
    <property type="entry name" value="DNA POLYMERASE III SUBUNIT DELTA"/>
    <property type="match status" value="1"/>
</dbReference>
<reference evidence="7" key="1">
    <citation type="submission" date="2017-10" db="EMBL/GenBank/DDBJ databases">
        <title>Completed PacBio SMRT sequence of Methylosinus trichosporium OB3b reveals presence of a third large plasmid.</title>
        <authorList>
            <person name="Charles T.C."/>
            <person name="Lynch M.D.J."/>
            <person name="Heil J.R."/>
            <person name="Cheng J."/>
        </authorList>
    </citation>
    <scope>NUCLEOTIDE SEQUENCE [LARGE SCALE GENOMIC DNA]</scope>
    <source>
        <strain evidence="7">OB3b</strain>
    </source>
</reference>
<keyword evidence="2" id="KW-0548">Nucleotidyltransferase</keyword>
<dbReference type="NCBIfam" id="TIGR01128">
    <property type="entry name" value="holA"/>
    <property type="match status" value="1"/>
</dbReference>
<evidence type="ECO:0000256" key="2">
    <source>
        <dbReference type="ARBA" id="ARBA00022695"/>
    </source>
</evidence>
<dbReference type="STRING" id="595536.GCA_000178815_03854"/>
<sequence length="343" mass="36224">MVAVKSREAQRFVDAPPAAIFLFLLHGADAGLVRERALALIAKRVDDRRDPFQCIEMSGDAVAADPLSLLDEANTVPMFGGRRAILVEAGSKSINAPLEQLLAAPPRDCAVVVTAGVLKRDAPLRKLIEPAKLGAAIECQPDAEQDLEALIDESLRAAGLAATPEARMLLRAALGEDRRMSRAELAKLALYKHGETTVEAKDVEDIVAHASAIASDRLVIDAFSGVAAAAGEELDRALAGGADPGQLLGGALRYAMALHRARLAADREGGRTDAGVTILMRSGFGVFPRPALERHLKSWTAAKIAGVIAPLREAQRRARVDASVAEIEAGRALLAIAARAGRK</sequence>
<proteinExistence type="predicted"/>
<dbReference type="EMBL" id="CP023737">
    <property type="protein sequence ID" value="ATQ67580.1"/>
    <property type="molecule type" value="Genomic_DNA"/>
</dbReference>
<dbReference type="Proteomes" id="UP000230709">
    <property type="component" value="Chromosome"/>
</dbReference>
<evidence type="ECO:0000313" key="7">
    <source>
        <dbReference type="Proteomes" id="UP000230709"/>
    </source>
</evidence>
<organism evidence="6 7">
    <name type="scientific">Methylosinus trichosporium (strain ATCC 35070 / NCIMB 11131 / UNIQEM 75 / OB3b)</name>
    <dbReference type="NCBI Taxonomy" id="595536"/>
    <lineage>
        <taxon>Bacteria</taxon>
        <taxon>Pseudomonadati</taxon>
        <taxon>Pseudomonadota</taxon>
        <taxon>Alphaproteobacteria</taxon>
        <taxon>Hyphomicrobiales</taxon>
        <taxon>Methylocystaceae</taxon>
        <taxon>Methylosinus</taxon>
    </lineage>
</organism>
<evidence type="ECO:0000313" key="6">
    <source>
        <dbReference type="EMBL" id="ATQ67580.1"/>
    </source>
</evidence>
<accession>A0A2D2CXW0</accession>
<dbReference type="GO" id="GO:0003887">
    <property type="term" value="F:DNA-directed DNA polymerase activity"/>
    <property type="evidence" value="ECO:0007669"/>
    <property type="project" value="UniProtKB-KW"/>
</dbReference>
<dbReference type="SUPFAM" id="SSF52540">
    <property type="entry name" value="P-loop containing nucleoside triphosphate hydrolases"/>
    <property type="match status" value="1"/>
</dbReference>
<dbReference type="InterPro" id="IPR027417">
    <property type="entry name" value="P-loop_NTPase"/>
</dbReference>
<protein>
    <submittedName>
        <fullName evidence="6">DNA polymerase III subunit delta</fullName>
    </submittedName>
</protein>
<keyword evidence="3" id="KW-0235">DNA replication</keyword>
<dbReference type="PANTHER" id="PTHR34388:SF1">
    <property type="entry name" value="DNA POLYMERASE III SUBUNIT DELTA"/>
    <property type="match status" value="1"/>
</dbReference>
<dbReference type="Gene3D" id="1.10.8.60">
    <property type="match status" value="1"/>
</dbReference>
<dbReference type="AlphaFoldDB" id="A0A2D2CXW0"/>
<evidence type="ECO:0000256" key="4">
    <source>
        <dbReference type="ARBA" id="ARBA00022932"/>
    </source>
</evidence>
<feature type="domain" description="DNA polymerase III delta N-terminal" evidence="5">
    <location>
        <begin position="24"/>
        <end position="116"/>
    </location>
</feature>
<evidence type="ECO:0000256" key="1">
    <source>
        <dbReference type="ARBA" id="ARBA00022679"/>
    </source>
</evidence>
<dbReference type="InterPro" id="IPR010372">
    <property type="entry name" value="DNA_pol3_delta_N"/>
</dbReference>
<gene>
    <name evidence="6" type="primary">holA</name>
    <name evidence="6" type="ORF">CQW49_06520</name>
</gene>
<evidence type="ECO:0000256" key="3">
    <source>
        <dbReference type="ARBA" id="ARBA00022705"/>
    </source>
</evidence>
<dbReference type="GO" id="GO:0009360">
    <property type="term" value="C:DNA polymerase III complex"/>
    <property type="evidence" value="ECO:0007669"/>
    <property type="project" value="InterPro"/>
</dbReference>
<name>A0A2D2CXW0_METT3</name>
<keyword evidence="1" id="KW-0808">Transferase</keyword>
<dbReference type="GO" id="GO:0003677">
    <property type="term" value="F:DNA binding"/>
    <property type="evidence" value="ECO:0007669"/>
    <property type="project" value="InterPro"/>
</dbReference>
<dbReference type="InterPro" id="IPR005790">
    <property type="entry name" value="DNA_polIII_delta"/>
</dbReference>
<keyword evidence="7" id="KW-1185">Reference proteome</keyword>
<dbReference type="Pfam" id="PF06144">
    <property type="entry name" value="DNA_pol3_delta"/>
    <property type="match status" value="1"/>
</dbReference>
<evidence type="ECO:0000259" key="5">
    <source>
        <dbReference type="Pfam" id="PF06144"/>
    </source>
</evidence>